<dbReference type="GO" id="GO:0006004">
    <property type="term" value="P:fucose metabolic process"/>
    <property type="evidence" value="ECO:0007669"/>
    <property type="project" value="UniProtKB-KW"/>
</dbReference>
<evidence type="ECO:0000256" key="1">
    <source>
        <dbReference type="ARBA" id="ARBA00022679"/>
    </source>
</evidence>
<sequence>MGCFVARSHDAIGILARHRTLLVVVCLTSLVTLWLCRLPKIKIYSPPFEIDVTGAPAAAEKHLDLSRADAPFISWPLARVCNEARWSPGIVFVCDNNSGGVGNIRNYILTCLRYAIEAGATGLVMPQIRTRAPDNLSSIMQAHQPFAYFFDEDHFRQSLGAACPQISIYQSTDHIPNAVNPFKVERITPRDFGPRGGCDNRGLNQHSDGFGRKFRAHVEEHAAEFNIPTPSPAHPRAYRLTWGVQFDWQTYRDGPEFATSYGGLLRFRADILKLGMQTAAYMREFAARQAGHTESQTFVGMHLRTESDALSNWPRFENQTRAYLERASSMDFKAAYLATGNSTEAAKLASAASSQHGLAVVTKDELLKDHPRELKALKALTWDQQALIDFVVLLEGDYFLGVNPSSFSMNVALKRHLKMDGLHTRPWKTGGDGDGRSWLVGSYEHYWKDWLFMYDSMWP</sequence>
<evidence type="ECO:0000256" key="3">
    <source>
        <dbReference type="ARBA" id="ARBA00023277"/>
    </source>
</evidence>
<dbReference type="Gene3D" id="3.40.50.11350">
    <property type="match status" value="1"/>
</dbReference>
<keyword evidence="6" id="KW-1185">Reference proteome</keyword>
<keyword evidence="3" id="KW-0119">Carbohydrate metabolism</keyword>
<keyword evidence="4" id="KW-0472">Membrane</keyword>
<protein>
    <recommendedName>
        <fullName evidence="7">Alternative oxidase</fullName>
    </recommendedName>
</protein>
<reference evidence="5" key="1">
    <citation type="journal article" date="2023" name="Mol. Phylogenet. Evol.">
        <title>Genome-scale phylogeny and comparative genomics of the fungal order Sordariales.</title>
        <authorList>
            <person name="Hensen N."/>
            <person name="Bonometti L."/>
            <person name="Westerberg I."/>
            <person name="Brannstrom I.O."/>
            <person name="Guillou S."/>
            <person name="Cros-Aarteil S."/>
            <person name="Calhoun S."/>
            <person name="Haridas S."/>
            <person name="Kuo A."/>
            <person name="Mondo S."/>
            <person name="Pangilinan J."/>
            <person name="Riley R."/>
            <person name="LaButti K."/>
            <person name="Andreopoulos B."/>
            <person name="Lipzen A."/>
            <person name="Chen C."/>
            <person name="Yan M."/>
            <person name="Daum C."/>
            <person name="Ng V."/>
            <person name="Clum A."/>
            <person name="Steindorff A."/>
            <person name="Ohm R.A."/>
            <person name="Martin F."/>
            <person name="Silar P."/>
            <person name="Natvig D.O."/>
            <person name="Lalanne C."/>
            <person name="Gautier V."/>
            <person name="Ament-Velasquez S.L."/>
            <person name="Kruys A."/>
            <person name="Hutchinson M.I."/>
            <person name="Powell A.J."/>
            <person name="Barry K."/>
            <person name="Miller A.N."/>
            <person name="Grigoriev I.V."/>
            <person name="Debuchy R."/>
            <person name="Gladieux P."/>
            <person name="Hiltunen Thoren M."/>
            <person name="Johannesson H."/>
        </authorList>
    </citation>
    <scope>NUCLEOTIDE SEQUENCE</scope>
    <source>
        <strain evidence="5">CBS 118394</strain>
    </source>
</reference>
<gene>
    <name evidence="5" type="ORF">B0H66DRAFT_357738</name>
</gene>
<evidence type="ECO:0008006" key="7">
    <source>
        <dbReference type="Google" id="ProtNLM"/>
    </source>
</evidence>
<dbReference type="CDD" id="cd11296">
    <property type="entry name" value="O-FucT_like"/>
    <property type="match status" value="1"/>
</dbReference>
<keyword evidence="4" id="KW-1133">Transmembrane helix</keyword>
<proteinExistence type="predicted"/>
<evidence type="ECO:0000313" key="6">
    <source>
        <dbReference type="Proteomes" id="UP001283341"/>
    </source>
</evidence>
<dbReference type="AlphaFoldDB" id="A0AAE0HVH2"/>
<keyword evidence="2" id="KW-0294">Fucose metabolism</keyword>
<dbReference type="Proteomes" id="UP001283341">
    <property type="component" value="Unassembled WGS sequence"/>
</dbReference>
<dbReference type="Pfam" id="PF10250">
    <property type="entry name" value="O-FucT"/>
    <property type="match status" value="1"/>
</dbReference>
<name>A0AAE0HVH2_9PEZI</name>
<evidence type="ECO:0000256" key="4">
    <source>
        <dbReference type="SAM" id="Phobius"/>
    </source>
</evidence>
<keyword evidence="4" id="KW-0812">Transmembrane</keyword>
<evidence type="ECO:0000256" key="2">
    <source>
        <dbReference type="ARBA" id="ARBA00023253"/>
    </source>
</evidence>
<dbReference type="GO" id="GO:0016740">
    <property type="term" value="F:transferase activity"/>
    <property type="evidence" value="ECO:0007669"/>
    <property type="project" value="UniProtKB-KW"/>
</dbReference>
<comment type="caution">
    <text evidence="5">The sequence shown here is derived from an EMBL/GenBank/DDBJ whole genome shotgun (WGS) entry which is preliminary data.</text>
</comment>
<dbReference type="InterPro" id="IPR019378">
    <property type="entry name" value="GDP-Fuc_O-FucTrfase"/>
</dbReference>
<dbReference type="EMBL" id="JAUEDM010000007">
    <property type="protein sequence ID" value="KAK3313660.1"/>
    <property type="molecule type" value="Genomic_DNA"/>
</dbReference>
<keyword evidence="1" id="KW-0808">Transferase</keyword>
<accession>A0AAE0HVH2</accession>
<feature type="transmembrane region" description="Helical" evidence="4">
    <location>
        <begin position="20"/>
        <end position="36"/>
    </location>
</feature>
<evidence type="ECO:0000313" key="5">
    <source>
        <dbReference type="EMBL" id="KAK3313660.1"/>
    </source>
</evidence>
<reference evidence="5" key="2">
    <citation type="submission" date="2023-06" db="EMBL/GenBank/DDBJ databases">
        <authorList>
            <consortium name="Lawrence Berkeley National Laboratory"/>
            <person name="Haridas S."/>
            <person name="Hensen N."/>
            <person name="Bonometti L."/>
            <person name="Westerberg I."/>
            <person name="Brannstrom I.O."/>
            <person name="Guillou S."/>
            <person name="Cros-Aarteil S."/>
            <person name="Calhoun S."/>
            <person name="Kuo A."/>
            <person name="Mondo S."/>
            <person name="Pangilinan J."/>
            <person name="Riley R."/>
            <person name="Labutti K."/>
            <person name="Andreopoulos B."/>
            <person name="Lipzen A."/>
            <person name="Chen C."/>
            <person name="Yanf M."/>
            <person name="Daum C."/>
            <person name="Ng V."/>
            <person name="Clum A."/>
            <person name="Steindorff A."/>
            <person name="Ohm R."/>
            <person name="Martin F."/>
            <person name="Silar P."/>
            <person name="Natvig D."/>
            <person name="Lalanne C."/>
            <person name="Gautier V."/>
            <person name="Ament-Velasquez S.L."/>
            <person name="Kruys A."/>
            <person name="Hutchinson M.I."/>
            <person name="Powell A.J."/>
            <person name="Barry K."/>
            <person name="Miller A.N."/>
            <person name="Grigoriev I.V."/>
            <person name="Debuchy R."/>
            <person name="Gladieux P."/>
            <person name="Thoren M.H."/>
            <person name="Johannesson H."/>
        </authorList>
    </citation>
    <scope>NUCLEOTIDE SEQUENCE</scope>
    <source>
        <strain evidence="5">CBS 118394</strain>
    </source>
</reference>
<organism evidence="5 6">
    <name type="scientific">Apodospora peruviana</name>
    <dbReference type="NCBI Taxonomy" id="516989"/>
    <lineage>
        <taxon>Eukaryota</taxon>
        <taxon>Fungi</taxon>
        <taxon>Dikarya</taxon>
        <taxon>Ascomycota</taxon>
        <taxon>Pezizomycotina</taxon>
        <taxon>Sordariomycetes</taxon>
        <taxon>Sordariomycetidae</taxon>
        <taxon>Sordariales</taxon>
        <taxon>Lasiosphaeriaceae</taxon>
        <taxon>Apodospora</taxon>
    </lineage>
</organism>